<dbReference type="AlphaFoldDB" id="A0A176RZX7"/>
<comment type="caution">
    <text evidence="2">The sequence shown here is derived from an EMBL/GenBank/DDBJ whole genome shotgun (WGS) entry which is preliminary data.</text>
</comment>
<proteinExistence type="predicted"/>
<protein>
    <submittedName>
        <fullName evidence="2">Membrane protein</fullName>
    </submittedName>
</protein>
<keyword evidence="1" id="KW-1133">Transmembrane helix</keyword>
<keyword evidence="1" id="KW-0472">Membrane</keyword>
<evidence type="ECO:0000256" key="1">
    <source>
        <dbReference type="SAM" id="Phobius"/>
    </source>
</evidence>
<name>A0A176RZX7_9GAMM</name>
<dbReference type="EMBL" id="LUTY01001687">
    <property type="protein sequence ID" value="OAD21361.1"/>
    <property type="molecule type" value="Genomic_DNA"/>
</dbReference>
<evidence type="ECO:0000313" key="3">
    <source>
        <dbReference type="Proteomes" id="UP000076962"/>
    </source>
</evidence>
<gene>
    <name evidence="2" type="ORF">THIOM_002873</name>
</gene>
<accession>A0A176RZX7</accession>
<keyword evidence="1" id="KW-0812">Transmembrane</keyword>
<organism evidence="2 3">
    <name type="scientific">Candidatus Thiomargarita nelsonii</name>
    <dbReference type="NCBI Taxonomy" id="1003181"/>
    <lineage>
        <taxon>Bacteria</taxon>
        <taxon>Pseudomonadati</taxon>
        <taxon>Pseudomonadota</taxon>
        <taxon>Gammaproteobacteria</taxon>
        <taxon>Thiotrichales</taxon>
        <taxon>Thiotrichaceae</taxon>
        <taxon>Thiomargarita</taxon>
    </lineage>
</organism>
<reference evidence="2 3" key="1">
    <citation type="submission" date="2016-05" db="EMBL/GenBank/DDBJ databases">
        <title>Single-cell genome of chain-forming Candidatus Thiomargarita nelsonii and comparison to other large sulfur-oxidizing bacteria.</title>
        <authorList>
            <person name="Winkel M."/>
            <person name="Salman V."/>
            <person name="Woyke T."/>
            <person name="Schulz-Vogt H."/>
            <person name="Richter M."/>
            <person name="Flood B."/>
            <person name="Bailey J."/>
            <person name="Amann R."/>
            <person name="Mussmann M."/>
        </authorList>
    </citation>
    <scope>NUCLEOTIDE SEQUENCE [LARGE SCALE GENOMIC DNA]</scope>
    <source>
        <strain evidence="2 3">THI036</strain>
    </source>
</reference>
<evidence type="ECO:0000313" key="2">
    <source>
        <dbReference type="EMBL" id="OAD21361.1"/>
    </source>
</evidence>
<feature type="transmembrane region" description="Helical" evidence="1">
    <location>
        <begin position="39"/>
        <end position="58"/>
    </location>
</feature>
<keyword evidence="3" id="KW-1185">Reference proteome</keyword>
<feature type="transmembrane region" description="Helical" evidence="1">
    <location>
        <begin position="6"/>
        <end position="27"/>
    </location>
</feature>
<sequence length="59" mass="6593">MQDSVIIQSLLSGGAQVFSVIVCAKAGHICKVRMSTKRVALNFWLVNNNFFSFVVIIYK</sequence>
<dbReference type="Proteomes" id="UP000076962">
    <property type="component" value="Unassembled WGS sequence"/>
</dbReference>